<proteinExistence type="predicted"/>
<gene>
    <name evidence="2" type="ORF">DP116_18105</name>
</gene>
<name>A0ABX1PAD5_9CYAN</name>
<feature type="region of interest" description="Disordered" evidence="1">
    <location>
        <begin position="1"/>
        <end position="26"/>
    </location>
</feature>
<reference evidence="2 3" key="1">
    <citation type="submission" date="2018-06" db="EMBL/GenBank/DDBJ databases">
        <title>Comparative genomics of Brasilonema spp. strains.</title>
        <authorList>
            <person name="Alvarenga D.O."/>
            <person name="Fiore M.F."/>
            <person name="Varani A.M."/>
        </authorList>
    </citation>
    <scope>NUCLEOTIDE SEQUENCE [LARGE SCALE GENOMIC DNA]</scope>
    <source>
        <strain evidence="2 3">SPC951</strain>
    </source>
</reference>
<evidence type="ECO:0000313" key="2">
    <source>
        <dbReference type="EMBL" id="NMG21259.1"/>
    </source>
</evidence>
<comment type="caution">
    <text evidence="2">The sequence shown here is derived from an EMBL/GenBank/DDBJ whole genome shotgun (WGS) entry which is preliminary data.</text>
</comment>
<protein>
    <submittedName>
        <fullName evidence="2">Uncharacterized protein</fullName>
    </submittedName>
</protein>
<dbReference type="Proteomes" id="UP000718564">
    <property type="component" value="Unassembled WGS sequence"/>
</dbReference>
<feature type="compositionally biased region" description="Polar residues" evidence="1">
    <location>
        <begin position="1"/>
        <end position="24"/>
    </location>
</feature>
<sequence length="76" mass="8609">MTGNREQGTGNREQGTGNREQGTGNREKGVCFIHNWWRAASGTFLGKSMTLHIKTFSSIPQKSYFFDSKVIFEVIH</sequence>
<accession>A0ABX1PAD5</accession>
<organism evidence="2 3">
    <name type="scientific">Brasilonema bromeliae SPC951</name>
    <dbReference type="NCBI Taxonomy" id="385972"/>
    <lineage>
        <taxon>Bacteria</taxon>
        <taxon>Bacillati</taxon>
        <taxon>Cyanobacteriota</taxon>
        <taxon>Cyanophyceae</taxon>
        <taxon>Nostocales</taxon>
        <taxon>Scytonemataceae</taxon>
        <taxon>Brasilonema</taxon>
        <taxon>Bromeliae group (in: Brasilonema)</taxon>
    </lineage>
</organism>
<evidence type="ECO:0000313" key="3">
    <source>
        <dbReference type="Proteomes" id="UP000718564"/>
    </source>
</evidence>
<evidence type="ECO:0000256" key="1">
    <source>
        <dbReference type="SAM" id="MobiDB-lite"/>
    </source>
</evidence>
<dbReference type="EMBL" id="QMEB01000148">
    <property type="protein sequence ID" value="NMG21259.1"/>
    <property type="molecule type" value="Genomic_DNA"/>
</dbReference>
<keyword evidence="3" id="KW-1185">Reference proteome</keyword>